<evidence type="ECO:0000313" key="2">
    <source>
        <dbReference type="Proteomes" id="UP000062519"/>
    </source>
</evidence>
<sequence length="60" mass="6679">MGACDSMTVTAENGNACRMRGACDTTIDRSIRAHATCCARRRLHVEDATRIFGRHFDAMF</sequence>
<name>A0A1B4FNI9_9BURK</name>
<organism evidence="1 2">
    <name type="scientific">Burkholderia mayonis</name>
    <dbReference type="NCBI Taxonomy" id="1385591"/>
    <lineage>
        <taxon>Bacteria</taxon>
        <taxon>Pseudomonadati</taxon>
        <taxon>Pseudomonadota</taxon>
        <taxon>Betaproteobacteria</taxon>
        <taxon>Burkholderiales</taxon>
        <taxon>Burkholderiaceae</taxon>
        <taxon>Burkholderia</taxon>
        <taxon>pseudomallei group</taxon>
    </lineage>
</organism>
<keyword evidence="2" id="KW-1185">Reference proteome</keyword>
<dbReference type="Proteomes" id="UP000062519">
    <property type="component" value="Chromosome 2"/>
</dbReference>
<dbReference type="KEGG" id="buu:WS70_26265"/>
<accession>A0A1B4FNI9</accession>
<proteinExistence type="predicted"/>
<dbReference type="AlphaFoldDB" id="A0A1B4FNI9"/>
<gene>
    <name evidence="1" type="ORF">WS70_26265</name>
</gene>
<evidence type="ECO:0000313" key="1">
    <source>
        <dbReference type="EMBL" id="AOJ05215.1"/>
    </source>
</evidence>
<protein>
    <submittedName>
        <fullName evidence="1">Uncharacterized protein</fullName>
    </submittedName>
</protein>
<dbReference type="EMBL" id="CP013387">
    <property type="protein sequence ID" value="AOJ05215.1"/>
    <property type="molecule type" value="Genomic_DNA"/>
</dbReference>
<reference evidence="1 2" key="1">
    <citation type="submission" date="2015-12" db="EMBL/GenBank/DDBJ databases">
        <title>Diversity of Burkholderia near neighbor genomes.</title>
        <authorList>
            <person name="Sahl J."/>
            <person name="Wagner D."/>
            <person name="Keim P."/>
        </authorList>
    </citation>
    <scope>NUCLEOTIDE SEQUENCE [LARGE SCALE GENOMIC DNA]</scope>
    <source>
        <strain evidence="1 2">BDU6</strain>
    </source>
</reference>